<dbReference type="OrthoDB" id="767964at2"/>
<evidence type="ECO:0000313" key="3">
    <source>
        <dbReference type="EMBL" id="NAW65254.1"/>
    </source>
</evidence>
<proteinExistence type="predicted"/>
<comment type="caution">
    <text evidence="3">The sequence shown here is derived from an EMBL/GenBank/DDBJ whole genome shotgun (WGS) entry which is preliminary data.</text>
</comment>
<dbReference type="InterPro" id="IPR051091">
    <property type="entry name" value="O-Glucosyltr/Glycosyltrsf_90"/>
</dbReference>
<gene>
    <name evidence="3" type="ORF">CAG72_08495</name>
</gene>
<dbReference type="Pfam" id="PF05686">
    <property type="entry name" value="Glyco_transf_90"/>
    <property type="match status" value="1"/>
</dbReference>
<protein>
    <submittedName>
        <fullName evidence="3">Lipopolysaccharide A protein</fullName>
    </submittedName>
</protein>
<dbReference type="SMART" id="SM00672">
    <property type="entry name" value="CAP10"/>
    <property type="match status" value="1"/>
</dbReference>
<evidence type="ECO:0000256" key="1">
    <source>
        <dbReference type="ARBA" id="ARBA00022679"/>
    </source>
</evidence>
<accession>A0A7X4WSV0</accession>
<evidence type="ECO:0000313" key="4">
    <source>
        <dbReference type="Proteomes" id="UP000465712"/>
    </source>
</evidence>
<organism evidence="3 4">
    <name type="scientific">Photobacterium halotolerans</name>
    <dbReference type="NCBI Taxonomy" id="265726"/>
    <lineage>
        <taxon>Bacteria</taxon>
        <taxon>Pseudomonadati</taxon>
        <taxon>Pseudomonadota</taxon>
        <taxon>Gammaproteobacteria</taxon>
        <taxon>Vibrionales</taxon>
        <taxon>Vibrionaceae</taxon>
        <taxon>Photobacterium</taxon>
    </lineage>
</organism>
<dbReference type="RefSeq" id="WP_036758328.1">
    <property type="nucleotide sequence ID" value="NZ_WXWW01000134.1"/>
</dbReference>
<dbReference type="EMBL" id="WXWW01000134">
    <property type="protein sequence ID" value="NAW65254.1"/>
    <property type="molecule type" value="Genomic_DNA"/>
</dbReference>
<dbReference type="AlphaFoldDB" id="A0A7X4WSV0"/>
<dbReference type="PANTHER" id="PTHR12203">
    <property type="entry name" value="KDEL LYS-ASP-GLU-LEU CONTAINING - RELATED"/>
    <property type="match status" value="1"/>
</dbReference>
<dbReference type="GO" id="GO:0016740">
    <property type="term" value="F:transferase activity"/>
    <property type="evidence" value="ECO:0007669"/>
    <property type="project" value="UniProtKB-KW"/>
</dbReference>
<feature type="domain" description="Glycosyl transferase CAP10" evidence="2">
    <location>
        <begin position="84"/>
        <end position="307"/>
    </location>
</feature>
<dbReference type="InterPro" id="IPR006598">
    <property type="entry name" value="CAP10"/>
</dbReference>
<evidence type="ECO:0000259" key="2">
    <source>
        <dbReference type="SMART" id="SM00672"/>
    </source>
</evidence>
<reference evidence="3 4" key="1">
    <citation type="submission" date="2017-05" db="EMBL/GenBank/DDBJ databases">
        <title>High clonality and local adaptation shapes Vibrionaceae linages within an endangered oasis.</title>
        <authorList>
            <person name="Vazquez-Rosas-Landa M."/>
        </authorList>
    </citation>
    <scope>NUCLEOTIDE SEQUENCE [LARGE SCALE GENOMIC DNA]</scope>
    <source>
        <strain evidence="3 4">P46_P4S1P180</strain>
    </source>
</reference>
<sequence length="322" mass="38184">MTLIHRHKNNKVAFYSRNILRSLTPKVIYHRRLQYLLNTLDKYDRHYIASRVNYYLRHNDAFTLPDDKAVSIKRYRKKGQSAYYYDLKEYLHYFDRHFKVTYRFGDDTHLEPYPFLVKARPIAGDNANAVLFKLNKVRHFNFIEDSLSFREKTDKAVWRGAAYQPHRASFVRQYYNHPLCDIGQTNPSDTPQPWDKGFMSIADQLGYKFILCIEGNDVATNLKWAMSSNSLCMMPKPKYETWFMEGTLKAGVHYVELQDDFSDIEEKIRYYSQHPEAAEAIIANAHEHVQQFCHPRQEKLIGLLVLKKYFELSGQWQQEANN</sequence>
<dbReference type="Proteomes" id="UP000465712">
    <property type="component" value="Unassembled WGS sequence"/>
</dbReference>
<dbReference type="PANTHER" id="PTHR12203:SF35">
    <property type="entry name" value="PROTEIN O-GLUCOSYLTRANSFERASE 1"/>
    <property type="match status" value="1"/>
</dbReference>
<keyword evidence="1" id="KW-0808">Transferase</keyword>
<name>A0A7X4WSV0_9GAMM</name>